<evidence type="ECO:0000256" key="2">
    <source>
        <dbReference type="ARBA" id="ARBA00002388"/>
    </source>
</evidence>
<dbReference type="Pfam" id="PF00160">
    <property type="entry name" value="Pro_isomerase"/>
    <property type="match status" value="1"/>
</dbReference>
<dbReference type="GO" id="GO:0003755">
    <property type="term" value="F:peptidyl-prolyl cis-trans isomerase activity"/>
    <property type="evidence" value="ECO:0007669"/>
    <property type="project" value="UniProtKB-UniRule"/>
</dbReference>
<dbReference type="PANTHER" id="PTHR45625:SF4">
    <property type="entry name" value="PEPTIDYLPROLYL ISOMERASE DOMAIN AND WD REPEAT-CONTAINING PROTEIN 1"/>
    <property type="match status" value="1"/>
</dbReference>
<evidence type="ECO:0000256" key="4">
    <source>
        <dbReference type="ARBA" id="ARBA00022737"/>
    </source>
</evidence>
<gene>
    <name evidence="9" type="ORF">ALO_07233</name>
</gene>
<dbReference type="SUPFAM" id="SSF50891">
    <property type="entry name" value="Cyclophilin-like"/>
    <property type="match status" value="1"/>
</dbReference>
<dbReference type="EC" id="5.2.1.8" evidence="7"/>
<dbReference type="PROSITE" id="PS51257">
    <property type="entry name" value="PROKAR_LIPOPROTEIN"/>
    <property type="match status" value="1"/>
</dbReference>
<dbReference type="STRING" id="1009370.ALO_07233"/>
<sequence>MYFVKKRFRLMALFLLLTLLVFTIACAGNQAAPQPENKPAPSAAVPAAAENPTAVFTTSMGTFIVELFVDKVPATANNFIALAEKKFYDGQIFHRVIDSFMIQGGDPKGNGTGGPGYSILDEFHPQLRHDGPGVLSMANAGPNTGGSQFFITLVPTSWLDGKHAVFGRVVSGMEVVQAIGKTPTGPMDKPKQDVVIQSVVIQK</sequence>
<dbReference type="InterPro" id="IPR029000">
    <property type="entry name" value="Cyclophilin-like_dom_sf"/>
</dbReference>
<dbReference type="PANTHER" id="PTHR45625">
    <property type="entry name" value="PEPTIDYL-PROLYL CIS-TRANS ISOMERASE-RELATED"/>
    <property type="match status" value="1"/>
</dbReference>
<evidence type="ECO:0000259" key="8">
    <source>
        <dbReference type="PROSITE" id="PS50072"/>
    </source>
</evidence>
<evidence type="ECO:0000256" key="7">
    <source>
        <dbReference type="RuleBase" id="RU363019"/>
    </source>
</evidence>
<protein>
    <recommendedName>
        <fullName evidence="7">Peptidyl-prolyl cis-trans isomerase</fullName>
        <shortName evidence="7">PPIase</shortName>
        <ecNumber evidence="7">5.2.1.8</ecNumber>
    </recommendedName>
</protein>
<evidence type="ECO:0000313" key="9">
    <source>
        <dbReference type="EMBL" id="EGO64584.1"/>
    </source>
</evidence>
<comment type="catalytic activity">
    <reaction evidence="1 7">
        <text>[protein]-peptidylproline (omega=180) = [protein]-peptidylproline (omega=0)</text>
        <dbReference type="Rhea" id="RHEA:16237"/>
        <dbReference type="Rhea" id="RHEA-COMP:10747"/>
        <dbReference type="Rhea" id="RHEA-COMP:10748"/>
        <dbReference type="ChEBI" id="CHEBI:83833"/>
        <dbReference type="ChEBI" id="CHEBI:83834"/>
        <dbReference type="EC" id="5.2.1.8"/>
    </reaction>
</comment>
<dbReference type="InterPro" id="IPR002130">
    <property type="entry name" value="Cyclophilin-type_PPIase_dom"/>
</dbReference>
<dbReference type="PROSITE" id="PS50072">
    <property type="entry name" value="CSA_PPIASE_2"/>
    <property type="match status" value="1"/>
</dbReference>
<organism evidence="9 10">
    <name type="scientific">Acetonema longum DSM 6540</name>
    <dbReference type="NCBI Taxonomy" id="1009370"/>
    <lineage>
        <taxon>Bacteria</taxon>
        <taxon>Bacillati</taxon>
        <taxon>Bacillota</taxon>
        <taxon>Negativicutes</taxon>
        <taxon>Acetonemataceae</taxon>
        <taxon>Acetonema</taxon>
    </lineage>
</organism>
<dbReference type="AlphaFoldDB" id="F7NHA1"/>
<dbReference type="eggNOG" id="COG0652">
    <property type="taxonomic scope" value="Bacteria"/>
</dbReference>
<evidence type="ECO:0000256" key="5">
    <source>
        <dbReference type="ARBA" id="ARBA00023110"/>
    </source>
</evidence>
<comment type="caution">
    <text evidence="9">The sequence shown here is derived from an EMBL/GenBank/DDBJ whole genome shotgun (WGS) entry which is preliminary data.</text>
</comment>
<comment type="similarity">
    <text evidence="7">Belongs to the cyclophilin-type PPIase family.</text>
</comment>
<dbReference type="FunFam" id="2.40.100.10:FF:000003">
    <property type="entry name" value="Peptidylprolyl isomerase domain and WD repeat-containing 1"/>
    <property type="match status" value="1"/>
</dbReference>
<evidence type="ECO:0000256" key="3">
    <source>
        <dbReference type="ARBA" id="ARBA00022574"/>
    </source>
</evidence>
<evidence type="ECO:0000256" key="6">
    <source>
        <dbReference type="ARBA" id="ARBA00023235"/>
    </source>
</evidence>
<feature type="chain" id="PRO_5006532001" description="Peptidyl-prolyl cis-trans isomerase" evidence="7">
    <location>
        <begin position="28"/>
        <end position="203"/>
    </location>
</feature>
<evidence type="ECO:0000256" key="1">
    <source>
        <dbReference type="ARBA" id="ARBA00000971"/>
    </source>
</evidence>
<reference evidence="9 10" key="1">
    <citation type="journal article" date="2011" name="EMBO J.">
        <title>Structural diversity of bacterial flagellar motors.</title>
        <authorList>
            <person name="Chen S."/>
            <person name="Beeby M."/>
            <person name="Murphy G.E."/>
            <person name="Leadbetter J.R."/>
            <person name="Hendrixson D.R."/>
            <person name="Briegel A."/>
            <person name="Li Z."/>
            <person name="Shi J."/>
            <person name="Tocheva E.I."/>
            <person name="Muller A."/>
            <person name="Dobro M.J."/>
            <person name="Jensen G.J."/>
        </authorList>
    </citation>
    <scope>NUCLEOTIDE SEQUENCE [LARGE SCALE GENOMIC DNA]</scope>
    <source>
        <strain evidence="9 10">DSM 6540</strain>
    </source>
</reference>
<dbReference type="CDD" id="cd00317">
    <property type="entry name" value="cyclophilin"/>
    <property type="match status" value="1"/>
</dbReference>
<proteinExistence type="inferred from homology"/>
<keyword evidence="3" id="KW-0853">WD repeat</keyword>
<feature type="domain" description="PPIase cyclophilin-type" evidence="8">
    <location>
        <begin position="58"/>
        <end position="201"/>
    </location>
</feature>
<dbReference type="Proteomes" id="UP000003240">
    <property type="component" value="Unassembled WGS sequence"/>
</dbReference>
<keyword evidence="7" id="KW-0732">Signal</keyword>
<keyword evidence="5 7" id="KW-0697">Rotamase</keyword>
<keyword evidence="6 7" id="KW-0413">Isomerase</keyword>
<dbReference type="EMBL" id="AFGF01000053">
    <property type="protein sequence ID" value="EGO64584.1"/>
    <property type="molecule type" value="Genomic_DNA"/>
</dbReference>
<name>F7NHA1_9FIRM</name>
<feature type="signal peptide" evidence="7">
    <location>
        <begin position="1"/>
        <end position="27"/>
    </location>
</feature>
<dbReference type="PRINTS" id="PR00153">
    <property type="entry name" value="CSAPPISMRASE"/>
</dbReference>
<accession>F7NHA1</accession>
<dbReference type="RefSeq" id="WP_004094154.1">
    <property type="nucleotide sequence ID" value="NZ_AFGF01000053.1"/>
</dbReference>
<comment type="function">
    <text evidence="2 7">PPIases accelerate the folding of proteins. It catalyzes the cis-trans isomerization of proline imidic peptide bonds in oligopeptides.</text>
</comment>
<dbReference type="InterPro" id="IPR044666">
    <property type="entry name" value="Cyclophilin_A-like"/>
</dbReference>
<keyword evidence="4" id="KW-0677">Repeat</keyword>
<evidence type="ECO:0000313" key="10">
    <source>
        <dbReference type="Proteomes" id="UP000003240"/>
    </source>
</evidence>
<dbReference type="Gene3D" id="2.40.100.10">
    <property type="entry name" value="Cyclophilin-like"/>
    <property type="match status" value="1"/>
</dbReference>
<keyword evidence="10" id="KW-1185">Reference proteome</keyword>